<accession>I4YVN3</accession>
<keyword evidence="3" id="KW-0804">Transcription</keyword>
<evidence type="ECO:0000313" key="6">
    <source>
        <dbReference type="Proteomes" id="UP000003947"/>
    </source>
</evidence>
<dbReference type="Pfam" id="PF01381">
    <property type="entry name" value="HTH_3"/>
    <property type="match status" value="1"/>
</dbReference>
<protein>
    <submittedName>
        <fullName evidence="5">Putative transcriptional regulator</fullName>
    </submittedName>
</protein>
<organism evidence="5 6">
    <name type="scientific">Microvirga lotononidis</name>
    <dbReference type="NCBI Taxonomy" id="864069"/>
    <lineage>
        <taxon>Bacteria</taxon>
        <taxon>Pseudomonadati</taxon>
        <taxon>Pseudomonadota</taxon>
        <taxon>Alphaproteobacteria</taxon>
        <taxon>Hyphomicrobiales</taxon>
        <taxon>Methylobacteriaceae</taxon>
        <taxon>Microvirga</taxon>
    </lineage>
</organism>
<dbReference type="eggNOG" id="COG2932">
    <property type="taxonomic scope" value="Bacteria"/>
</dbReference>
<dbReference type="Proteomes" id="UP000003947">
    <property type="component" value="Unassembled WGS sequence"/>
</dbReference>
<evidence type="ECO:0000256" key="2">
    <source>
        <dbReference type="ARBA" id="ARBA00023125"/>
    </source>
</evidence>
<name>I4YVN3_9HYPH</name>
<dbReference type="PANTHER" id="PTHR40661">
    <property type="match status" value="1"/>
</dbReference>
<dbReference type="AlphaFoldDB" id="I4YVN3"/>
<dbReference type="PANTHER" id="PTHR40661:SF3">
    <property type="entry name" value="FELS-1 PROPHAGE TRANSCRIPTIONAL REGULATOR"/>
    <property type="match status" value="1"/>
</dbReference>
<dbReference type="SUPFAM" id="SSF51306">
    <property type="entry name" value="LexA/Signal peptidase"/>
    <property type="match status" value="1"/>
</dbReference>
<dbReference type="InterPro" id="IPR001387">
    <property type="entry name" value="Cro/C1-type_HTH"/>
</dbReference>
<dbReference type="PROSITE" id="PS50943">
    <property type="entry name" value="HTH_CROC1"/>
    <property type="match status" value="1"/>
</dbReference>
<keyword evidence="1" id="KW-0805">Transcription regulation</keyword>
<evidence type="ECO:0000259" key="4">
    <source>
        <dbReference type="PROSITE" id="PS50943"/>
    </source>
</evidence>
<evidence type="ECO:0000313" key="5">
    <source>
        <dbReference type="EMBL" id="EIM28025.1"/>
    </source>
</evidence>
<evidence type="ECO:0000256" key="3">
    <source>
        <dbReference type="ARBA" id="ARBA00023163"/>
    </source>
</evidence>
<dbReference type="InterPro" id="IPR010982">
    <property type="entry name" value="Lambda_DNA-bd_dom_sf"/>
</dbReference>
<dbReference type="InterPro" id="IPR015927">
    <property type="entry name" value="Peptidase_S24_S26A/B/C"/>
</dbReference>
<dbReference type="SUPFAM" id="SSF47413">
    <property type="entry name" value="lambda repressor-like DNA-binding domains"/>
    <property type="match status" value="1"/>
</dbReference>
<dbReference type="Gene3D" id="1.10.260.40">
    <property type="entry name" value="lambda repressor-like DNA-binding domains"/>
    <property type="match status" value="1"/>
</dbReference>
<dbReference type="InterPro" id="IPR036286">
    <property type="entry name" value="LexA/Signal_pep-like_sf"/>
</dbReference>
<dbReference type="CDD" id="cd00093">
    <property type="entry name" value="HTH_XRE"/>
    <property type="match status" value="1"/>
</dbReference>
<keyword evidence="6" id="KW-1185">Reference proteome</keyword>
<dbReference type="PATRIC" id="fig|864069.3.peg.4960"/>
<evidence type="ECO:0000256" key="1">
    <source>
        <dbReference type="ARBA" id="ARBA00023015"/>
    </source>
</evidence>
<dbReference type="EMBL" id="JH660645">
    <property type="protein sequence ID" value="EIM28025.1"/>
    <property type="molecule type" value="Genomic_DNA"/>
</dbReference>
<dbReference type="Gene3D" id="2.10.109.10">
    <property type="entry name" value="Umud Fragment, subunit A"/>
    <property type="match status" value="1"/>
</dbReference>
<feature type="domain" description="HTH cro/C1-type" evidence="4">
    <location>
        <begin position="38"/>
        <end position="77"/>
    </location>
</feature>
<gene>
    <name evidence="5" type="ORF">MicloDRAFT_00046020</name>
</gene>
<proteinExistence type="predicted"/>
<reference evidence="5 6" key="1">
    <citation type="submission" date="2012-02" db="EMBL/GenBank/DDBJ databases">
        <title>Improved High-Quality Draft sequence of Microvirga sp. WSM3557.</title>
        <authorList>
            <consortium name="US DOE Joint Genome Institute"/>
            <person name="Lucas S."/>
            <person name="Han J."/>
            <person name="Lapidus A."/>
            <person name="Cheng J.-F."/>
            <person name="Goodwin L."/>
            <person name="Pitluck S."/>
            <person name="Peters L."/>
            <person name="Zhang X."/>
            <person name="Detter J.C."/>
            <person name="Han C."/>
            <person name="Tapia R."/>
            <person name="Land M."/>
            <person name="Hauser L."/>
            <person name="Kyrpides N."/>
            <person name="Ivanova N."/>
            <person name="Pagani I."/>
            <person name="Brau L."/>
            <person name="Yates R."/>
            <person name="O'Hara G."/>
            <person name="Rui T."/>
            <person name="Howieson J."/>
            <person name="Reeve W."/>
            <person name="Woyke T."/>
        </authorList>
    </citation>
    <scope>NUCLEOTIDE SEQUENCE [LARGE SCALE GENOMIC DNA]</scope>
    <source>
        <strain evidence="5 6">WSM3557</strain>
    </source>
</reference>
<dbReference type="STRING" id="864069.MicloDRAFT_00046020"/>
<keyword evidence="2" id="KW-0238">DNA-binding</keyword>
<dbReference type="Pfam" id="PF00717">
    <property type="entry name" value="Peptidase_S24"/>
    <property type="match status" value="1"/>
</dbReference>
<dbReference type="HOGENOM" id="CLU_1233851_0_0_5"/>
<sequence>MARDHSSLQSKSRQEDGNISNLTERLRSILAGENVTLLAQRAGVSRASIYNILDGKAVSLTILSKILDTTGYSWTWLITGNGMPAAHWEQATTLVPRMKYVELEHGSGTLQPTGRHKLFETELLQELGLSPDNAGVISVSDDAMAPTMNPMDDVLIHLRECDLSQDELFAIAVDDQLTIRRAERAKGEASWILTAQRRDIPAIAVSDNLPVQVYGRVRWIGHKL</sequence>
<dbReference type="GO" id="GO:0003677">
    <property type="term" value="F:DNA binding"/>
    <property type="evidence" value="ECO:0007669"/>
    <property type="project" value="UniProtKB-KW"/>
</dbReference>